<dbReference type="GO" id="GO:0000160">
    <property type="term" value="P:phosphorelay signal transduction system"/>
    <property type="evidence" value="ECO:0007669"/>
    <property type="project" value="UniProtKB-KW"/>
</dbReference>
<feature type="transmembrane region" description="Helical" evidence="13">
    <location>
        <begin position="52"/>
        <end position="85"/>
    </location>
</feature>
<evidence type="ECO:0000256" key="7">
    <source>
        <dbReference type="ARBA" id="ARBA00022741"/>
    </source>
</evidence>
<dbReference type="AlphaFoldDB" id="A0AA44CBS8"/>
<organism evidence="15 16">
    <name type="scientific">Ferranicluibacter rubi</name>
    <dbReference type="NCBI Taxonomy" id="2715133"/>
    <lineage>
        <taxon>Bacteria</taxon>
        <taxon>Pseudomonadati</taxon>
        <taxon>Pseudomonadota</taxon>
        <taxon>Alphaproteobacteria</taxon>
        <taxon>Hyphomicrobiales</taxon>
        <taxon>Rhizobiaceae</taxon>
        <taxon>Ferranicluibacter</taxon>
    </lineage>
</organism>
<proteinExistence type="predicted"/>
<keyword evidence="12 13" id="KW-0472">Membrane</keyword>
<keyword evidence="6 13" id="KW-0812">Transmembrane</keyword>
<feature type="transmembrane region" description="Helical" evidence="13">
    <location>
        <begin position="20"/>
        <end position="40"/>
    </location>
</feature>
<name>A0AA44CBS8_9HYPH</name>
<dbReference type="InterPro" id="IPR025201">
    <property type="entry name" value="KdpD_TM"/>
</dbReference>
<keyword evidence="7" id="KW-0547">Nucleotide-binding</keyword>
<dbReference type="PROSITE" id="PS51257">
    <property type="entry name" value="PROKAR_LIPOPROTEIN"/>
    <property type="match status" value="1"/>
</dbReference>
<keyword evidence="9" id="KW-0067">ATP-binding</keyword>
<keyword evidence="11" id="KW-0902">Two-component regulatory system</keyword>
<evidence type="ECO:0000313" key="16">
    <source>
        <dbReference type="Proteomes" id="UP001155840"/>
    </source>
</evidence>
<evidence type="ECO:0000256" key="2">
    <source>
        <dbReference type="ARBA" id="ARBA00004141"/>
    </source>
</evidence>
<reference evidence="15" key="1">
    <citation type="submission" date="2020-03" db="EMBL/GenBank/DDBJ databases">
        <title>Ferranicluibacter endophyticum gen. nov., sp. nov., a new genus isolated from Rubus ulmifolius Schott. stem.</title>
        <authorList>
            <person name="Roca-Couso R."/>
            <person name="Flores-Felix J.D."/>
            <person name="Igual J.M."/>
            <person name="Rivas R."/>
        </authorList>
    </citation>
    <scope>NUCLEOTIDE SEQUENCE</scope>
    <source>
        <strain evidence="15">CRRU44</strain>
    </source>
</reference>
<evidence type="ECO:0000256" key="12">
    <source>
        <dbReference type="ARBA" id="ARBA00023136"/>
    </source>
</evidence>
<evidence type="ECO:0000256" key="1">
    <source>
        <dbReference type="ARBA" id="ARBA00000085"/>
    </source>
</evidence>
<dbReference type="RefSeq" id="WP_167129958.1">
    <property type="nucleotide sequence ID" value="NZ_JAANCM010000007.1"/>
</dbReference>
<keyword evidence="5" id="KW-0808">Transferase</keyword>
<sequence>MTTLRLHLFTLSDRVRFSPVVAWGIAFAAFACAVYARFLFDHVLPPGFPYLTFFPAVILTAFLAGLLPGAVCALACGIAAWYWFIPPFGSFSLDTSVLVALAFYVCVVGVDILLIQVMHRAVDGLREERARSGDLVREQRRLLGEQKDRERQQRILQRELSHRMKNTLAMVQAVVSQSLRNNPDPKLAAGLASARIQALARAQDALTATDWSAADVETLVRTAVSPHDDGTGRFRIDGPSLSLEAQRSLGLALAIHELATNATKYGALLTEAGIVTILWDSPDGNGFRFSWIESGGPGVAEPLRRGFGSRLTERVVPAYFKGSARTQYTRGGLKYELEGTLRPDETDLAPD</sequence>
<dbReference type="InterPro" id="IPR011102">
    <property type="entry name" value="Sig_transdc_His_kinase_HWE"/>
</dbReference>
<comment type="caution">
    <text evidence="15">The sequence shown here is derived from an EMBL/GenBank/DDBJ whole genome shotgun (WGS) entry which is preliminary data.</text>
</comment>
<feature type="transmembrane region" description="Helical" evidence="13">
    <location>
        <begin position="97"/>
        <end position="117"/>
    </location>
</feature>
<keyword evidence="10 13" id="KW-1133">Transmembrane helix</keyword>
<dbReference type="SMART" id="SM00911">
    <property type="entry name" value="HWE_HK"/>
    <property type="match status" value="1"/>
</dbReference>
<keyword evidence="8" id="KW-0418">Kinase</keyword>
<comment type="subcellular location">
    <subcellularLocation>
        <location evidence="2">Membrane</location>
        <topology evidence="2">Multi-pass membrane protein</topology>
    </subcellularLocation>
</comment>
<feature type="domain" description="Signal transduction histidine kinase HWE region" evidence="14">
    <location>
        <begin position="159"/>
        <end position="240"/>
    </location>
</feature>
<dbReference type="Proteomes" id="UP001155840">
    <property type="component" value="Unassembled WGS sequence"/>
</dbReference>
<gene>
    <name evidence="15" type="ORF">G8E10_15490</name>
</gene>
<evidence type="ECO:0000256" key="11">
    <source>
        <dbReference type="ARBA" id="ARBA00023012"/>
    </source>
</evidence>
<dbReference type="EMBL" id="JAANCM010000007">
    <property type="protein sequence ID" value="NHT77119.1"/>
    <property type="molecule type" value="Genomic_DNA"/>
</dbReference>
<evidence type="ECO:0000256" key="5">
    <source>
        <dbReference type="ARBA" id="ARBA00022679"/>
    </source>
</evidence>
<keyword evidence="4" id="KW-0597">Phosphoprotein</keyword>
<protein>
    <recommendedName>
        <fullName evidence="3">histidine kinase</fullName>
        <ecNumber evidence="3">2.7.13.3</ecNumber>
    </recommendedName>
</protein>
<keyword evidence="16" id="KW-1185">Reference proteome</keyword>
<dbReference type="PANTHER" id="PTHR41523:SF7">
    <property type="entry name" value="HISTIDINE KINASE"/>
    <property type="match status" value="1"/>
</dbReference>
<evidence type="ECO:0000256" key="13">
    <source>
        <dbReference type="SAM" id="Phobius"/>
    </source>
</evidence>
<evidence type="ECO:0000313" key="15">
    <source>
        <dbReference type="EMBL" id="NHT77119.1"/>
    </source>
</evidence>
<dbReference type="Pfam" id="PF13493">
    <property type="entry name" value="DUF4118"/>
    <property type="match status" value="1"/>
</dbReference>
<evidence type="ECO:0000259" key="14">
    <source>
        <dbReference type="SMART" id="SM00911"/>
    </source>
</evidence>
<evidence type="ECO:0000256" key="3">
    <source>
        <dbReference type="ARBA" id="ARBA00012438"/>
    </source>
</evidence>
<dbReference type="InterPro" id="IPR038318">
    <property type="entry name" value="KdpD_sf"/>
</dbReference>
<evidence type="ECO:0000256" key="4">
    <source>
        <dbReference type="ARBA" id="ARBA00022553"/>
    </source>
</evidence>
<dbReference type="EC" id="2.7.13.3" evidence="3"/>
<dbReference type="Gene3D" id="1.20.120.620">
    <property type="entry name" value="Backbone structure of the membrane domain of e. Coli histidine kinase receptor kdpd"/>
    <property type="match status" value="1"/>
</dbReference>
<dbReference type="Pfam" id="PF07536">
    <property type="entry name" value="HWE_HK"/>
    <property type="match status" value="1"/>
</dbReference>
<accession>A0AA44CBS8</accession>
<evidence type="ECO:0000256" key="6">
    <source>
        <dbReference type="ARBA" id="ARBA00022692"/>
    </source>
</evidence>
<dbReference type="GO" id="GO:0005524">
    <property type="term" value="F:ATP binding"/>
    <property type="evidence" value="ECO:0007669"/>
    <property type="project" value="UniProtKB-KW"/>
</dbReference>
<evidence type="ECO:0000256" key="10">
    <source>
        <dbReference type="ARBA" id="ARBA00022989"/>
    </source>
</evidence>
<comment type="catalytic activity">
    <reaction evidence="1">
        <text>ATP + protein L-histidine = ADP + protein N-phospho-L-histidine.</text>
        <dbReference type="EC" id="2.7.13.3"/>
    </reaction>
</comment>
<dbReference type="GO" id="GO:0016020">
    <property type="term" value="C:membrane"/>
    <property type="evidence" value="ECO:0007669"/>
    <property type="project" value="UniProtKB-SubCell"/>
</dbReference>
<evidence type="ECO:0000256" key="9">
    <source>
        <dbReference type="ARBA" id="ARBA00022840"/>
    </source>
</evidence>
<dbReference type="PANTHER" id="PTHR41523">
    <property type="entry name" value="TWO-COMPONENT SYSTEM SENSOR PROTEIN"/>
    <property type="match status" value="1"/>
</dbReference>
<dbReference type="GO" id="GO:0004673">
    <property type="term" value="F:protein histidine kinase activity"/>
    <property type="evidence" value="ECO:0007669"/>
    <property type="project" value="UniProtKB-EC"/>
</dbReference>
<evidence type="ECO:0000256" key="8">
    <source>
        <dbReference type="ARBA" id="ARBA00022777"/>
    </source>
</evidence>